<accession>G7VC20</accession>
<dbReference type="SMART" id="SM00642">
    <property type="entry name" value="Aamy"/>
    <property type="match status" value="1"/>
</dbReference>
<dbReference type="HOGENOM" id="CLU_006462_6_4_2"/>
<dbReference type="Gene3D" id="3.20.20.80">
    <property type="entry name" value="Glycosidases"/>
    <property type="match status" value="1"/>
</dbReference>
<evidence type="ECO:0000259" key="3">
    <source>
        <dbReference type="SMART" id="SM00642"/>
    </source>
</evidence>
<dbReference type="BioCyc" id="PSP1104324:GJSN-1059-MONOMER"/>
<sequence>MAVACRIEKWRSDPYYGKVAVVQAGPGYVVGDFTGWIHGAFRDRVELPPGVYRLMSGGGEVECVVEPPSYPWHFAVPYMSGDWGGVVELRIYAPEPPEVPGGEVVELLQEERFSIYMAVVRHRRYEVRCCGKKAGFRSPPYVGDPGIRSMYEVLPDRSANRLGCRDLRREFCGGTLKDVARVAVDASRFADALYLHPIYPAMSYHRYDVVDHFQVDERLGGWAAFEAMRGELGRAGLKLVLDLVLYHVGLRNPLFPGGPFIIRDGSYTRLVTELAARLPRSALAGMLGGDPPYETFLKVWFMPRLDYSRPEAVEYARRVVEFWAPHVDGFRLDVAHGVPPGVWEEVLSPAEGRYVLGEHVGNPAPFYKAVRGFTAYVLYNGLINSLTKGAEEVADAVNRYLALTPPSALPYMNTFLENHDVDRAATRLGGHAQLSMGYALLFSLPGVPSIYSGGECGEGGLAADHTNRRPHTPCPDSQLAKLLETLYRLRSRGLGRGPHWASAKRGRIELKSLQSGVEVGSGGLVFGDTWGVREVRF</sequence>
<proteinExistence type="predicted"/>
<keyword evidence="1" id="KW-0378">Hydrolase</keyword>
<organism evidence="4 5">
    <name type="scientific">Pyrobaculum ferrireducens</name>
    <dbReference type="NCBI Taxonomy" id="1104324"/>
    <lineage>
        <taxon>Archaea</taxon>
        <taxon>Thermoproteota</taxon>
        <taxon>Thermoprotei</taxon>
        <taxon>Thermoproteales</taxon>
        <taxon>Thermoproteaceae</taxon>
        <taxon>Pyrobaculum</taxon>
    </lineage>
</organism>
<dbReference type="eggNOG" id="arCOG02948">
    <property type="taxonomic scope" value="Archaea"/>
</dbReference>
<dbReference type="PANTHER" id="PTHR10357">
    <property type="entry name" value="ALPHA-AMYLASE FAMILY MEMBER"/>
    <property type="match status" value="1"/>
</dbReference>
<dbReference type="InterPro" id="IPR017853">
    <property type="entry name" value="GH"/>
</dbReference>
<dbReference type="EMBL" id="CP003098">
    <property type="protein sequence ID" value="AET32520.1"/>
    <property type="molecule type" value="Genomic_DNA"/>
</dbReference>
<evidence type="ECO:0000256" key="1">
    <source>
        <dbReference type="ARBA" id="ARBA00022801"/>
    </source>
</evidence>
<dbReference type="GO" id="GO:0016798">
    <property type="term" value="F:hydrolase activity, acting on glycosyl bonds"/>
    <property type="evidence" value="ECO:0007669"/>
    <property type="project" value="UniProtKB-KW"/>
</dbReference>
<dbReference type="Proteomes" id="UP000005867">
    <property type="component" value="Chromosome"/>
</dbReference>
<keyword evidence="5" id="KW-1185">Reference proteome</keyword>
<keyword evidence="2" id="KW-0326">Glycosidase</keyword>
<protein>
    <submittedName>
        <fullName evidence="4">Alpha amylase, catalytic region</fullName>
    </submittedName>
</protein>
<dbReference type="KEGG" id="pyr:P186_1084"/>
<dbReference type="Pfam" id="PF00128">
    <property type="entry name" value="Alpha-amylase"/>
    <property type="match status" value="2"/>
</dbReference>
<dbReference type="InterPro" id="IPR006047">
    <property type="entry name" value="GH13_cat_dom"/>
</dbReference>
<dbReference type="RefSeq" id="WP_014288348.1">
    <property type="nucleotide sequence ID" value="NC_016645.1"/>
</dbReference>
<evidence type="ECO:0000313" key="4">
    <source>
        <dbReference type="EMBL" id="AET32520.1"/>
    </source>
</evidence>
<gene>
    <name evidence="4" type="ORF">P186_1084</name>
</gene>
<dbReference type="PANTHER" id="PTHR10357:SF210">
    <property type="entry name" value="MALTODEXTRIN GLUCOSIDASE"/>
    <property type="match status" value="1"/>
</dbReference>
<dbReference type="SUPFAM" id="SSF51445">
    <property type="entry name" value="(Trans)glycosidases"/>
    <property type="match status" value="1"/>
</dbReference>
<feature type="domain" description="Glycosyl hydrolase family 13 catalytic" evidence="3">
    <location>
        <begin position="152"/>
        <end position="490"/>
    </location>
</feature>
<dbReference type="GeneID" id="11595340"/>
<dbReference type="AlphaFoldDB" id="G7VC20"/>
<dbReference type="STRING" id="1104324.P186_1084"/>
<name>G7VC20_9CREN</name>
<evidence type="ECO:0000256" key="2">
    <source>
        <dbReference type="ARBA" id="ARBA00023295"/>
    </source>
</evidence>
<evidence type="ECO:0000313" key="5">
    <source>
        <dbReference type="Proteomes" id="UP000005867"/>
    </source>
</evidence>
<dbReference type="GO" id="GO:0005975">
    <property type="term" value="P:carbohydrate metabolic process"/>
    <property type="evidence" value="ECO:0007669"/>
    <property type="project" value="InterPro"/>
</dbReference>
<reference evidence="4 5" key="1">
    <citation type="journal article" date="2012" name="J. Bacteriol.">
        <title>Complete genome sequence of strain 1860, a crenarchaeon of the genus pyrobaculum able to grow with various electron acceptors.</title>
        <authorList>
            <person name="Mardanov A.V."/>
            <person name="Gumerov V.M."/>
            <person name="Slobodkina G.B."/>
            <person name="Beletsky A.V."/>
            <person name="Bonch-Osmolovskaya E.A."/>
            <person name="Ravin N.V."/>
            <person name="Skryabin K.G."/>
        </authorList>
    </citation>
    <scope>NUCLEOTIDE SEQUENCE [LARGE SCALE GENOMIC DNA]</scope>
    <source>
        <strain evidence="4 5">1860</strain>
    </source>
</reference>